<keyword evidence="1" id="KW-0812">Transmembrane</keyword>
<gene>
    <name evidence="3" type="ORF">DYU11_13250</name>
</gene>
<feature type="signal peptide" evidence="2">
    <location>
        <begin position="1"/>
        <end position="22"/>
    </location>
</feature>
<feature type="transmembrane region" description="Helical" evidence="1">
    <location>
        <begin position="320"/>
        <end position="338"/>
    </location>
</feature>
<feature type="transmembrane region" description="Helical" evidence="1">
    <location>
        <begin position="124"/>
        <end position="142"/>
    </location>
</feature>
<keyword evidence="4" id="KW-1185">Reference proteome</keyword>
<organism evidence="3 4">
    <name type="scientific">Fibrisoma montanum</name>
    <dbReference type="NCBI Taxonomy" id="2305895"/>
    <lineage>
        <taxon>Bacteria</taxon>
        <taxon>Pseudomonadati</taxon>
        <taxon>Bacteroidota</taxon>
        <taxon>Cytophagia</taxon>
        <taxon>Cytophagales</taxon>
        <taxon>Spirosomataceae</taxon>
        <taxon>Fibrisoma</taxon>
    </lineage>
</organism>
<evidence type="ECO:0000256" key="2">
    <source>
        <dbReference type="SAM" id="SignalP"/>
    </source>
</evidence>
<feature type="transmembrane region" description="Helical" evidence="1">
    <location>
        <begin position="148"/>
        <end position="166"/>
    </location>
</feature>
<feature type="transmembrane region" description="Helical" evidence="1">
    <location>
        <begin position="178"/>
        <end position="196"/>
    </location>
</feature>
<feature type="transmembrane region" description="Helical" evidence="1">
    <location>
        <begin position="407"/>
        <end position="425"/>
    </location>
</feature>
<accession>A0A418MC29</accession>
<evidence type="ECO:0000256" key="1">
    <source>
        <dbReference type="SAM" id="Phobius"/>
    </source>
</evidence>
<dbReference type="RefSeq" id="WP_119668141.1">
    <property type="nucleotide sequence ID" value="NZ_QXED01000003.1"/>
</dbReference>
<feature type="transmembrane region" description="Helical" evidence="1">
    <location>
        <begin position="101"/>
        <end position="119"/>
    </location>
</feature>
<dbReference type="AlphaFoldDB" id="A0A418MC29"/>
<evidence type="ECO:0000313" key="3">
    <source>
        <dbReference type="EMBL" id="RIV23925.1"/>
    </source>
</evidence>
<feature type="chain" id="PRO_5019303799" description="Glycosyltransferase RgtA/B/C/D-like domain-containing protein" evidence="2">
    <location>
        <begin position="23"/>
        <end position="605"/>
    </location>
</feature>
<keyword evidence="1" id="KW-1133">Transmembrane helix</keyword>
<feature type="transmembrane region" description="Helical" evidence="1">
    <location>
        <begin position="202"/>
        <end position="221"/>
    </location>
</feature>
<evidence type="ECO:0008006" key="5">
    <source>
        <dbReference type="Google" id="ProtNLM"/>
    </source>
</evidence>
<keyword evidence="2" id="KW-0732">Signal</keyword>
<dbReference type="OrthoDB" id="907929at2"/>
<feature type="transmembrane region" description="Helical" evidence="1">
    <location>
        <begin position="345"/>
        <end position="363"/>
    </location>
</feature>
<feature type="transmembrane region" description="Helical" evidence="1">
    <location>
        <begin position="383"/>
        <end position="400"/>
    </location>
</feature>
<reference evidence="3 4" key="1">
    <citation type="submission" date="2018-08" db="EMBL/GenBank/DDBJ databases">
        <title>Fibrisoma montanum sp. nov., isolated from Danxia mountain soil.</title>
        <authorList>
            <person name="Huang Y."/>
        </authorList>
    </citation>
    <scope>NUCLEOTIDE SEQUENCE [LARGE SCALE GENOMIC DNA]</scope>
    <source>
        <strain evidence="3 4">HYT19</strain>
    </source>
</reference>
<keyword evidence="1" id="KW-0472">Membrane</keyword>
<name>A0A418MC29_9BACT</name>
<dbReference type="Proteomes" id="UP000283523">
    <property type="component" value="Unassembled WGS sequence"/>
</dbReference>
<protein>
    <recommendedName>
        <fullName evidence="5">Glycosyltransferase RgtA/B/C/D-like domain-containing protein</fullName>
    </recommendedName>
</protein>
<feature type="transmembrane region" description="Helical" evidence="1">
    <location>
        <begin position="246"/>
        <end position="264"/>
    </location>
</feature>
<proteinExistence type="predicted"/>
<sequence length="605" mass="69174">MRKHFIWYSSLTILTAVLSALAVGNFCLPLSDGDDTDQYEYTGYYLFRNLSFRPWPTLDLVNNQTFYPYGTTQVFLPWGFERDCWYALGYWLFDGPGPFLQYYYVVSLVITAVGTFALLQPAFGVGKSFLTGLVVSVFNFYALWKFPVHMNVCVAHWTVLCLVATYRLLFDLLNRRPVSLAFLLVWAALHVLSLGLELGYVAGFALTFTTLSLPVMVYLLVRRFPTPRDWLAQGIRYVTSELHRQPVLNGLLLALLVASLYLYLPLTLQIAFTAWQFDFGDVPELRAWSHPLRLFMPYLPGLDSLAAFDNHWFSDTYESYGQGSPGLYVVLLGLAGLWQTRRQVSLWLPIVAMLTLCLLYHPVVLPTLKVFPWFSFNRHGGRASLVYPVLFCLMALPLRWPSHRPALAVAGLIGLLMLGEWYHGYHLRLFVPTDVVSPNTVRYCNYIRAQPGEAVLDWPFCVVGANGVGAREGLCPFYEEQNAVFTFRRFYDKKVVGQYFGRLHPDQIRPFLSDHWPQCLNPDRSFTEADWQFFDTYLRQNNFAGINLYPDLLTAEARTAFYRRYGPPAIETRFPSAGRVQFIPLKLLALPRPAGVGASTREVEQ</sequence>
<comment type="caution">
    <text evidence="3">The sequence shown here is derived from an EMBL/GenBank/DDBJ whole genome shotgun (WGS) entry which is preliminary data.</text>
</comment>
<dbReference type="EMBL" id="QXED01000003">
    <property type="protein sequence ID" value="RIV23925.1"/>
    <property type="molecule type" value="Genomic_DNA"/>
</dbReference>
<evidence type="ECO:0000313" key="4">
    <source>
        <dbReference type="Proteomes" id="UP000283523"/>
    </source>
</evidence>